<evidence type="ECO:0000256" key="1">
    <source>
        <dbReference type="ARBA" id="ARBA00004123"/>
    </source>
</evidence>
<name>A0A915L1V1_ROMCU</name>
<keyword evidence="10 13" id="KW-0267">Excision nuclease</keyword>
<keyword evidence="8 13" id="KW-0378">Hydrolase</keyword>
<dbReference type="GO" id="GO:0006310">
    <property type="term" value="P:DNA recombination"/>
    <property type="evidence" value="ECO:0007669"/>
    <property type="project" value="TreeGrafter"/>
</dbReference>
<dbReference type="InterPro" id="IPR006086">
    <property type="entry name" value="XPG-I_dom"/>
</dbReference>
<keyword evidence="4 13" id="KW-0540">Nuclease</keyword>
<comment type="similarity">
    <text evidence="2 13">Belongs to the XPG/RAD2 endonuclease family. EXO1 subfamily.</text>
</comment>
<dbReference type="InterPro" id="IPR036279">
    <property type="entry name" value="5-3_exonuclease_C_sf"/>
</dbReference>
<evidence type="ECO:0000256" key="4">
    <source>
        <dbReference type="ARBA" id="ARBA00022722"/>
    </source>
</evidence>
<dbReference type="Pfam" id="PF00867">
    <property type="entry name" value="XPG_I"/>
    <property type="match status" value="1"/>
</dbReference>
<evidence type="ECO:0000256" key="3">
    <source>
        <dbReference type="ARBA" id="ARBA00020324"/>
    </source>
</evidence>
<keyword evidence="12 13" id="KW-0539">Nucleus</keyword>
<dbReference type="SMART" id="SM00484">
    <property type="entry name" value="XPGI"/>
    <property type="match status" value="1"/>
</dbReference>
<keyword evidence="13" id="KW-0269">Exonuclease</keyword>
<reference evidence="17" key="1">
    <citation type="submission" date="2022-11" db="UniProtKB">
        <authorList>
            <consortium name="WormBaseParasite"/>
        </authorList>
    </citation>
    <scope>IDENTIFICATION</scope>
</reference>
<evidence type="ECO:0000256" key="8">
    <source>
        <dbReference type="ARBA" id="ARBA00022801"/>
    </source>
</evidence>
<accession>A0A915L1V1</accession>
<dbReference type="GO" id="GO:0046872">
    <property type="term" value="F:metal ion binding"/>
    <property type="evidence" value="ECO:0007669"/>
    <property type="project" value="UniProtKB-UniRule"/>
</dbReference>
<keyword evidence="13" id="KW-0238">DNA-binding</keyword>
<evidence type="ECO:0000259" key="15">
    <source>
        <dbReference type="SMART" id="SM00484"/>
    </source>
</evidence>
<evidence type="ECO:0000313" key="16">
    <source>
        <dbReference type="Proteomes" id="UP000887565"/>
    </source>
</evidence>
<dbReference type="OMA" id="ARNIDCI"/>
<protein>
    <recommendedName>
        <fullName evidence="3 13">Exonuclease 1</fullName>
        <ecNumber evidence="13">3.1.-.-</ecNumber>
    </recommendedName>
</protein>
<feature type="compositionally biased region" description="Basic and acidic residues" evidence="14">
    <location>
        <begin position="86"/>
        <end position="96"/>
    </location>
</feature>
<dbReference type="WBParaSite" id="nRc.2.0.1.t45048-RA">
    <property type="protein sequence ID" value="nRc.2.0.1.t45048-RA"/>
    <property type="gene ID" value="nRc.2.0.1.g45048"/>
</dbReference>
<evidence type="ECO:0000256" key="5">
    <source>
        <dbReference type="ARBA" id="ARBA00022723"/>
    </source>
</evidence>
<feature type="compositionally biased region" description="Low complexity" evidence="14">
    <location>
        <begin position="97"/>
        <end position="106"/>
    </location>
</feature>
<comment type="subcellular location">
    <subcellularLocation>
        <location evidence="1 13">Nucleus</location>
    </subcellularLocation>
</comment>
<keyword evidence="11 13" id="KW-0234">DNA repair</keyword>
<sequence>MISEVIKACSKFDDVDCIVAPYEADAQLAYFTSRNLAQLVITEDSDLILFGCPKIMFKLDGTGSGYLYERHRLLLSLNVSQEHIDRKKSDYAEKSSRNSQQSSNSSECSYNDTDDFEAAEFRKFRRSCILSGCDYFEGLDGVGLIKATKFFNKASRTDLTKILPLVGLYLRMPTPKVDKNFIENFIDAENTFLYQPIYDVVKKKRLPLNELAQNESLPDCYKLDVLMDENASKDFASGNLHPHSKQKQNNFVH</sequence>
<dbReference type="GO" id="GO:0035312">
    <property type="term" value="F:5'-3' DNA exonuclease activity"/>
    <property type="evidence" value="ECO:0007669"/>
    <property type="project" value="UniProtKB-UniRule"/>
</dbReference>
<dbReference type="GO" id="GO:0017108">
    <property type="term" value="F:5'-flap endonuclease activity"/>
    <property type="evidence" value="ECO:0007669"/>
    <property type="project" value="TreeGrafter"/>
</dbReference>
<evidence type="ECO:0000313" key="17">
    <source>
        <dbReference type="WBParaSite" id="nRc.2.0.1.t45048-RA"/>
    </source>
</evidence>
<dbReference type="GO" id="GO:0003677">
    <property type="term" value="F:DNA binding"/>
    <property type="evidence" value="ECO:0007669"/>
    <property type="project" value="UniProtKB-UniRule"/>
</dbReference>
<dbReference type="FunFam" id="1.10.150.20:FF:000011">
    <property type="entry name" value="exonuclease 1"/>
    <property type="match status" value="1"/>
</dbReference>
<dbReference type="PANTHER" id="PTHR11081:SF8">
    <property type="entry name" value="EXONUCLEASE 1"/>
    <property type="match status" value="1"/>
</dbReference>
<keyword evidence="9 13" id="KW-0460">Magnesium</keyword>
<dbReference type="SUPFAM" id="SSF88723">
    <property type="entry name" value="PIN domain-like"/>
    <property type="match status" value="1"/>
</dbReference>
<dbReference type="InterPro" id="IPR029060">
    <property type="entry name" value="PIN-like_dom_sf"/>
</dbReference>
<keyword evidence="7 13" id="KW-0228">DNA excision</keyword>
<feature type="region of interest" description="Disordered" evidence="14">
    <location>
        <begin position="86"/>
        <end position="111"/>
    </location>
</feature>
<evidence type="ECO:0000256" key="7">
    <source>
        <dbReference type="ARBA" id="ARBA00022769"/>
    </source>
</evidence>
<dbReference type="InterPro" id="IPR008918">
    <property type="entry name" value="HhH2"/>
</dbReference>
<dbReference type="SUPFAM" id="SSF47807">
    <property type="entry name" value="5' to 3' exonuclease, C-terminal subdomain"/>
    <property type="match status" value="1"/>
</dbReference>
<dbReference type="AlphaFoldDB" id="A0A915L1V1"/>
<keyword evidence="16" id="KW-1185">Reference proteome</keyword>
<evidence type="ECO:0000256" key="14">
    <source>
        <dbReference type="SAM" id="MobiDB-lite"/>
    </source>
</evidence>
<feature type="domain" description="XPG-I" evidence="15">
    <location>
        <begin position="11"/>
        <end position="79"/>
    </location>
</feature>
<evidence type="ECO:0000256" key="11">
    <source>
        <dbReference type="ARBA" id="ARBA00023204"/>
    </source>
</evidence>
<dbReference type="PANTHER" id="PTHR11081">
    <property type="entry name" value="FLAP ENDONUCLEASE FAMILY MEMBER"/>
    <property type="match status" value="1"/>
</dbReference>
<dbReference type="GO" id="GO:0005634">
    <property type="term" value="C:nucleus"/>
    <property type="evidence" value="ECO:0007669"/>
    <property type="project" value="UniProtKB-SubCell"/>
</dbReference>
<keyword evidence="6 13" id="KW-0227">DNA damage</keyword>
<dbReference type="SMART" id="SM00279">
    <property type="entry name" value="HhH2"/>
    <property type="match status" value="1"/>
</dbReference>
<dbReference type="EC" id="3.1.-.-" evidence="13"/>
<evidence type="ECO:0000256" key="12">
    <source>
        <dbReference type="ARBA" id="ARBA00023242"/>
    </source>
</evidence>
<evidence type="ECO:0000256" key="2">
    <source>
        <dbReference type="ARBA" id="ARBA00010563"/>
    </source>
</evidence>
<comment type="cofactor">
    <cofactor evidence="13">
        <name>Mg(2+)</name>
        <dbReference type="ChEBI" id="CHEBI:18420"/>
    </cofactor>
    <text evidence="13">Binds 2 magnesium ions per subunit. They probably participate in the reaction catalyzed by the enzyme. May bind an additional third magnesium ion after substrate binding.</text>
</comment>
<dbReference type="InterPro" id="IPR006084">
    <property type="entry name" value="XPG/Rad2"/>
</dbReference>
<keyword evidence="5 13" id="KW-0479">Metal-binding</keyword>
<dbReference type="PRINTS" id="PR00853">
    <property type="entry name" value="XPGRADSUPER"/>
</dbReference>
<dbReference type="Gene3D" id="3.40.50.1010">
    <property type="entry name" value="5'-nuclease"/>
    <property type="match status" value="1"/>
</dbReference>
<organism evidence="16 17">
    <name type="scientific">Romanomermis culicivorax</name>
    <name type="common">Nematode worm</name>
    <dbReference type="NCBI Taxonomy" id="13658"/>
    <lineage>
        <taxon>Eukaryota</taxon>
        <taxon>Metazoa</taxon>
        <taxon>Ecdysozoa</taxon>
        <taxon>Nematoda</taxon>
        <taxon>Enoplea</taxon>
        <taxon>Dorylaimia</taxon>
        <taxon>Mermithida</taxon>
        <taxon>Mermithoidea</taxon>
        <taxon>Mermithidae</taxon>
        <taxon>Romanomermis</taxon>
    </lineage>
</organism>
<evidence type="ECO:0000256" key="10">
    <source>
        <dbReference type="ARBA" id="ARBA00022881"/>
    </source>
</evidence>
<proteinExistence type="inferred from homology"/>
<evidence type="ECO:0000256" key="13">
    <source>
        <dbReference type="RuleBase" id="RU910737"/>
    </source>
</evidence>
<evidence type="ECO:0000256" key="6">
    <source>
        <dbReference type="ARBA" id="ARBA00022763"/>
    </source>
</evidence>
<dbReference type="GO" id="GO:0006298">
    <property type="term" value="P:mismatch repair"/>
    <property type="evidence" value="ECO:0007669"/>
    <property type="project" value="TreeGrafter"/>
</dbReference>
<dbReference type="Gene3D" id="1.10.150.20">
    <property type="entry name" value="5' to 3' exonuclease, C-terminal subdomain"/>
    <property type="match status" value="1"/>
</dbReference>
<evidence type="ECO:0000256" key="9">
    <source>
        <dbReference type="ARBA" id="ARBA00022842"/>
    </source>
</evidence>
<comment type="function">
    <text evidence="13">5'-&gt;3' double-stranded DNA exonuclease which may also possess a cryptic 3'-&gt;5' double-stranded DNA exonuclease activity. Functions in DNA mismatch repair.</text>
</comment>
<dbReference type="Proteomes" id="UP000887565">
    <property type="component" value="Unplaced"/>
</dbReference>